<dbReference type="Proteomes" id="UP000694251">
    <property type="component" value="Chromosome 13"/>
</dbReference>
<dbReference type="EMBL" id="JAEFBJ010000013">
    <property type="protein sequence ID" value="KAG7539184.1"/>
    <property type="molecule type" value="Genomic_DNA"/>
</dbReference>
<dbReference type="GO" id="GO:0003729">
    <property type="term" value="F:mRNA binding"/>
    <property type="evidence" value="ECO:0007669"/>
    <property type="project" value="TreeGrafter"/>
</dbReference>
<protein>
    <submittedName>
        <fullName evidence="8">Pumilio RNA-binding repeat</fullName>
    </submittedName>
</protein>
<reference evidence="8 9" key="1">
    <citation type="submission" date="2020-12" db="EMBL/GenBank/DDBJ databases">
        <title>Concerted genomic and epigenomic changes stabilize Arabidopsis allopolyploids.</title>
        <authorList>
            <person name="Chen Z."/>
        </authorList>
    </citation>
    <scope>NUCLEOTIDE SEQUENCE [LARGE SCALE GENOMIC DNA]</scope>
    <source>
        <strain evidence="8">As9502</strain>
        <tissue evidence="8">Leaf</tissue>
    </source>
</reference>
<dbReference type="PANTHER" id="PTHR12537">
    <property type="entry name" value="RNA BINDING PROTEIN PUMILIO-RELATED"/>
    <property type="match status" value="1"/>
</dbReference>
<dbReference type="PROSITE" id="PS50302">
    <property type="entry name" value="PUM"/>
    <property type="match status" value="2"/>
</dbReference>
<dbReference type="GO" id="GO:0005737">
    <property type="term" value="C:cytoplasm"/>
    <property type="evidence" value="ECO:0007669"/>
    <property type="project" value="UniProtKB-SubCell"/>
</dbReference>
<dbReference type="GO" id="GO:0010608">
    <property type="term" value="P:post-transcriptional regulation of gene expression"/>
    <property type="evidence" value="ECO:0007669"/>
    <property type="project" value="TreeGrafter"/>
</dbReference>
<evidence type="ECO:0000256" key="6">
    <source>
        <dbReference type="SAM" id="MobiDB-lite"/>
    </source>
</evidence>
<evidence type="ECO:0000256" key="2">
    <source>
        <dbReference type="ARBA" id="ARBA00022490"/>
    </source>
</evidence>
<evidence type="ECO:0000256" key="3">
    <source>
        <dbReference type="ARBA" id="ARBA00022737"/>
    </source>
</evidence>
<keyword evidence="3" id="KW-0677">Repeat</keyword>
<keyword evidence="4" id="KW-0694">RNA-binding</keyword>
<dbReference type="AlphaFoldDB" id="A0A8T1Y810"/>
<evidence type="ECO:0000313" key="8">
    <source>
        <dbReference type="EMBL" id="KAG7539184.1"/>
    </source>
</evidence>
<keyword evidence="2" id="KW-0963">Cytoplasm</keyword>
<dbReference type="InterPro" id="IPR033133">
    <property type="entry name" value="PUM-HD"/>
</dbReference>
<evidence type="ECO:0000256" key="1">
    <source>
        <dbReference type="ARBA" id="ARBA00004496"/>
    </source>
</evidence>
<keyword evidence="9" id="KW-1185">Reference proteome</keyword>
<evidence type="ECO:0000259" key="7">
    <source>
        <dbReference type="PROSITE" id="PS50303"/>
    </source>
</evidence>
<feature type="region of interest" description="Disordered" evidence="6">
    <location>
        <begin position="1"/>
        <end position="35"/>
    </location>
</feature>
<proteinExistence type="predicted"/>
<feature type="repeat" description="Pumilio" evidence="5">
    <location>
        <begin position="295"/>
        <end position="335"/>
    </location>
</feature>
<feature type="compositionally biased region" description="Polar residues" evidence="6">
    <location>
        <begin position="13"/>
        <end position="31"/>
    </location>
</feature>
<feature type="domain" description="PUM-HD" evidence="7">
    <location>
        <begin position="13"/>
        <end position="366"/>
    </location>
</feature>
<dbReference type="Pfam" id="PF00806">
    <property type="entry name" value="PUF"/>
    <property type="match status" value="4"/>
</dbReference>
<dbReference type="PANTHER" id="PTHR12537:SF137">
    <property type="entry name" value="PUMILIO HOMOLOG 16-RELATED"/>
    <property type="match status" value="1"/>
</dbReference>
<accession>A0A8T1Y810</accession>
<feature type="compositionally biased region" description="Basic and acidic residues" evidence="6">
    <location>
        <begin position="1"/>
        <end position="11"/>
    </location>
</feature>
<evidence type="ECO:0000256" key="4">
    <source>
        <dbReference type="ARBA" id="ARBA00022884"/>
    </source>
</evidence>
<feature type="repeat" description="Pumilio" evidence="5">
    <location>
        <begin position="259"/>
        <end position="294"/>
    </location>
</feature>
<sequence>MEKSLENHKAEVPSQQPLISRAPSYTTNPHGFSTLARGRETTNYMEQPQEISPTINSPYFLTYQSIRTISKQNYLQQLRMRLHTLLTSVEGEAGSTEFHDMILRNNGEELHSFVSKLTSESDYFVEIVSDRKGSKRVRRLFGKSQETDEILLNAIVRRFIDIMTGKYSYLVAITAFKVSESFELVSLTLRDALYFASDKIGCIALNQIITESNDIFRYEFFYEISENADWLSMDDSGNFVVQHVLNFHDLEYTNRVAFRLYGYYVELSSQRRGSYIVEQILESGSMIALDLVVSELMECGGFMLWRLAQDAFGNYVVQKALRVTRRQGRVDLFFGLVKKLKLLPFLDLLRGSHHGRNIAAIIDSTIV</sequence>
<gene>
    <name evidence="8" type="ORF">ISN44_As13g028530</name>
</gene>
<dbReference type="InterPro" id="IPR001313">
    <property type="entry name" value="Pumilio_RNA-bd_rpt"/>
</dbReference>
<evidence type="ECO:0000256" key="5">
    <source>
        <dbReference type="PROSITE-ProRule" id="PRU00317"/>
    </source>
</evidence>
<comment type="caution">
    <text evidence="8">The sequence shown here is derived from an EMBL/GenBank/DDBJ whole genome shotgun (WGS) entry which is preliminary data.</text>
</comment>
<dbReference type="SMART" id="SM00025">
    <property type="entry name" value="Pumilio"/>
    <property type="match status" value="4"/>
</dbReference>
<name>A0A8T1Y810_ARASU</name>
<evidence type="ECO:0000313" key="9">
    <source>
        <dbReference type="Proteomes" id="UP000694251"/>
    </source>
</evidence>
<dbReference type="OrthoDB" id="668540at2759"/>
<comment type="subcellular location">
    <subcellularLocation>
        <location evidence="1">Cytoplasm</location>
    </subcellularLocation>
</comment>
<organism evidence="8 9">
    <name type="scientific">Arabidopsis suecica</name>
    <name type="common">Swedish thale-cress</name>
    <name type="synonym">Cardaminopsis suecica</name>
    <dbReference type="NCBI Taxonomy" id="45249"/>
    <lineage>
        <taxon>Eukaryota</taxon>
        <taxon>Viridiplantae</taxon>
        <taxon>Streptophyta</taxon>
        <taxon>Embryophyta</taxon>
        <taxon>Tracheophyta</taxon>
        <taxon>Spermatophyta</taxon>
        <taxon>Magnoliopsida</taxon>
        <taxon>eudicotyledons</taxon>
        <taxon>Gunneridae</taxon>
        <taxon>Pentapetalae</taxon>
        <taxon>rosids</taxon>
        <taxon>malvids</taxon>
        <taxon>Brassicales</taxon>
        <taxon>Brassicaceae</taxon>
        <taxon>Camelineae</taxon>
        <taxon>Arabidopsis</taxon>
    </lineage>
</organism>
<dbReference type="PROSITE" id="PS50303">
    <property type="entry name" value="PUM_HD"/>
    <property type="match status" value="1"/>
</dbReference>